<proteinExistence type="predicted"/>
<dbReference type="SUPFAM" id="SSF53335">
    <property type="entry name" value="S-adenosyl-L-methionine-dependent methyltransferases"/>
    <property type="match status" value="1"/>
</dbReference>
<feature type="domain" description="Methyltransferase type 11" evidence="1">
    <location>
        <begin position="94"/>
        <end position="163"/>
    </location>
</feature>
<organism evidence="2 3">
    <name type="scientific">Pseudonocardia adelaidensis</name>
    <dbReference type="NCBI Taxonomy" id="648754"/>
    <lineage>
        <taxon>Bacteria</taxon>
        <taxon>Bacillati</taxon>
        <taxon>Actinomycetota</taxon>
        <taxon>Actinomycetes</taxon>
        <taxon>Pseudonocardiales</taxon>
        <taxon>Pseudonocardiaceae</taxon>
        <taxon>Pseudonocardia</taxon>
    </lineage>
</organism>
<dbReference type="InterPro" id="IPR029063">
    <property type="entry name" value="SAM-dependent_MTases_sf"/>
</dbReference>
<reference evidence="3" key="1">
    <citation type="journal article" date="2019" name="Int. J. Syst. Evol. Microbiol.">
        <title>The Global Catalogue of Microorganisms (GCM) 10K type strain sequencing project: providing services to taxonomists for standard genome sequencing and annotation.</title>
        <authorList>
            <consortium name="The Broad Institute Genomics Platform"/>
            <consortium name="The Broad Institute Genome Sequencing Center for Infectious Disease"/>
            <person name="Wu L."/>
            <person name="Ma J."/>
        </authorList>
    </citation>
    <scope>NUCLEOTIDE SEQUENCE [LARGE SCALE GENOMIC DNA]</scope>
    <source>
        <strain evidence="3">JCM 18302</strain>
    </source>
</reference>
<comment type="caution">
    <text evidence="2">The sequence shown here is derived from an EMBL/GenBank/DDBJ whole genome shotgun (WGS) entry which is preliminary data.</text>
</comment>
<evidence type="ECO:0000313" key="3">
    <source>
        <dbReference type="Proteomes" id="UP001500804"/>
    </source>
</evidence>
<sequence length="226" mass="25143">MFVSSRSAAEYRAMFDLVPEDLAGSVLDCSAGGSSFTAETDGRVVAVDPAYVIGRSELAARLRAGLDEADRIIDDNADRFEWSWYGSPERRAEMRRAAAERFIADLHRRPGRYVAGALPDLPLASGSVDLVLCSHLLFTWADRFGEDWHRRALAELVRVARREVRVFPVVVSGTAEPVAFLDGLRRELDALGHRTELSRVPYRFQRGGDRMLRIGVGSPLDSAPRR</sequence>
<accession>A0ABP9PCC7</accession>
<dbReference type="InterPro" id="IPR013216">
    <property type="entry name" value="Methyltransf_11"/>
</dbReference>
<keyword evidence="3" id="KW-1185">Reference proteome</keyword>
<dbReference type="RefSeq" id="WP_345612964.1">
    <property type="nucleotide sequence ID" value="NZ_BAABJO010000052.1"/>
</dbReference>
<dbReference type="EMBL" id="BAABJO010000052">
    <property type="protein sequence ID" value="GAA5141341.1"/>
    <property type="molecule type" value="Genomic_DNA"/>
</dbReference>
<dbReference type="Pfam" id="PF08241">
    <property type="entry name" value="Methyltransf_11"/>
    <property type="match status" value="1"/>
</dbReference>
<evidence type="ECO:0000259" key="1">
    <source>
        <dbReference type="Pfam" id="PF08241"/>
    </source>
</evidence>
<dbReference type="Gene3D" id="3.40.50.150">
    <property type="entry name" value="Vaccinia Virus protein VP39"/>
    <property type="match status" value="1"/>
</dbReference>
<gene>
    <name evidence="2" type="ORF">GCM10023320_80300</name>
</gene>
<protein>
    <recommendedName>
        <fullName evidence="1">Methyltransferase type 11 domain-containing protein</fullName>
    </recommendedName>
</protein>
<evidence type="ECO:0000313" key="2">
    <source>
        <dbReference type="EMBL" id="GAA5141341.1"/>
    </source>
</evidence>
<dbReference type="Proteomes" id="UP001500804">
    <property type="component" value="Unassembled WGS sequence"/>
</dbReference>
<name>A0ABP9PCC7_9PSEU</name>